<comment type="subunit">
    <text evidence="12">Homodimer.</text>
</comment>
<dbReference type="GO" id="GO:0003677">
    <property type="term" value="F:DNA binding"/>
    <property type="evidence" value="ECO:0007669"/>
    <property type="project" value="UniProtKB-UniRule"/>
</dbReference>
<dbReference type="NCBIfam" id="TIGR00498">
    <property type="entry name" value="lexA"/>
    <property type="match status" value="1"/>
</dbReference>
<feature type="DNA-binding region" description="H-T-H motif" evidence="12">
    <location>
        <begin position="33"/>
        <end position="53"/>
    </location>
</feature>
<dbReference type="InterPro" id="IPR006197">
    <property type="entry name" value="Peptidase_S24_LexA"/>
</dbReference>
<feature type="active site" description="For autocatalytic cleavage activity" evidence="12">
    <location>
        <position position="128"/>
    </location>
</feature>
<dbReference type="GO" id="GO:0006508">
    <property type="term" value="P:proteolysis"/>
    <property type="evidence" value="ECO:0007669"/>
    <property type="project" value="UniProtKB-KW"/>
</dbReference>
<dbReference type="InterPro" id="IPR036388">
    <property type="entry name" value="WH-like_DNA-bd_sf"/>
</dbReference>
<name>A0A6S6UJF9_9GAMM</name>
<evidence type="ECO:0000259" key="14">
    <source>
        <dbReference type="Pfam" id="PF00717"/>
    </source>
</evidence>
<keyword evidence="10 12" id="KW-0234">DNA repair</keyword>
<evidence type="ECO:0000256" key="5">
    <source>
        <dbReference type="ARBA" id="ARBA00022801"/>
    </source>
</evidence>
<dbReference type="EMBL" id="CACVAT010000486">
    <property type="protein sequence ID" value="CAA6828942.1"/>
    <property type="molecule type" value="Genomic_DNA"/>
</dbReference>
<keyword evidence="2 12" id="KW-0678">Repressor</keyword>
<reference evidence="16" key="1">
    <citation type="submission" date="2020-01" db="EMBL/GenBank/DDBJ databases">
        <authorList>
            <person name="Meier V. D."/>
            <person name="Meier V D."/>
        </authorList>
    </citation>
    <scope>NUCLEOTIDE SEQUENCE</scope>
    <source>
        <strain evidence="16">HLG_WM_MAG_09</strain>
    </source>
</reference>
<dbReference type="SUPFAM" id="SSF51306">
    <property type="entry name" value="LexA/Signal peptidase"/>
    <property type="match status" value="1"/>
</dbReference>
<evidence type="ECO:0000256" key="2">
    <source>
        <dbReference type="ARBA" id="ARBA00022491"/>
    </source>
</evidence>
<dbReference type="InterPro" id="IPR006200">
    <property type="entry name" value="LexA"/>
</dbReference>
<dbReference type="Pfam" id="PF00717">
    <property type="entry name" value="Peptidase_S24"/>
    <property type="match status" value="1"/>
</dbReference>
<dbReference type="InterPro" id="IPR036286">
    <property type="entry name" value="LexA/Signal_pep-like_sf"/>
</dbReference>
<keyword evidence="9 12" id="KW-0804">Transcription</keyword>
<keyword evidence="3 12" id="KW-0235">DNA replication</keyword>
<dbReference type="PANTHER" id="PTHR33516">
    <property type="entry name" value="LEXA REPRESSOR"/>
    <property type="match status" value="1"/>
</dbReference>
<dbReference type="GO" id="GO:0006281">
    <property type="term" value="P:DNA repair"/>
    <property type="evidence" value="ECO:0007669"/>
    <property type="project" value="UniProtKB-UniRule"/>
</dbReference>
<dbReference type="InterPro" id="IPR050077">
    <property type="entry name" value="LexA_repressor"/>
</dbReference>
<dbReference type="PANTHER" id="PTHR33516:SF2">
    <property type="entry name" value="LEXA REPRESSOR-RELATED"/>
    <property type="match status" value="1"/>
</dbReference>
<evidence type="ECO:0000256" key="6">
    <source>
        <dbReference type="ARBA" id="ARBA00022813"/>
    </source>
</evidence>
<dbReference type="Gene3D" id="2.10.109.10">
    <property type="entry name" value="Umud Fragment, subunit A"/>
    <property type="match status" value="1"/>
</dbReference>
<evidence type="ECO:0000256" key="13">
    <source>
        <dbReference type="RuleBase" id="RU003991"/>
    </source>
</evidence>
<dbReference type="CDD" id="cd06529">
    <property type="entry name" value="S24_LexA-like"/>
    <property type="match status" value="1"/>
</dbReference>
<evidence type="ECO:0000256" key="7">
    <source>
        <dbReference type="ARBA" id="ARBA00023015"/>
    </source>
</evidence>
<dbReference type="InterPro" id="IPR006199">
    <property type="entry name" value="LexA_DNA-bd_dom"/>
</dbReference>
<comment type="function">
    <text evidence="12">Represses a number of genes involved in the response to DNA damage (SOS response), including recA and lexA. In the presence of single-stranded DNA, RecA interacts with LexA causing an autocatalytic cleavage which disrupts the DNA-binding part of LexA, leading to derepression of the SOS regulon and eventually DNA repair.</text>
</comment>
<dbReference type="EC" id="3.4.21.88" evidence="12"/>
<feature type="site" description="Cleavage; by autolysis" evidence="12">
    <location>
        <begin position="95"/>
        <end position="96"/>
    </location>
</feature>
<evidence type="ECO:0000259" key="15">
    <source>
        <dbReference type="Pfam" id="PF01726"/>
    </source>
</evidence>
<comment type="similarity">
    <text evidence="1 12 13">Belongs to the peptidase S24 family.</text>
</comment>
<keyword evidence="11 12" id="KW-0742">SOS response</keyword>
<evidence type="ECO:0000313" key="16">
    <source>
        <dbReference type="EMBL" id="CAA6828942.1"/>
    </source>
</evidence>
<keyword evidence="6 12" id="KW-0068">Autocatalytic cleavage</keyword>
<sequence>MSTKQVSTLTKKQQEIWEVIRKWYQTHGYTPTLDEIGKVVGTSSRSTVHQHIQALIKQGYLLVSAGKRAYEIPVDDMERNSQMSLGLPLQGQIAAGKPIEAISDRNDISPNELFTGNGRYALKVRGDSMIDIGVMDGDYVVIQSVEEAHNGDIVVALVEREESTLKRIFYHSNGEVELRPENTELEPQIYPAESVQVQGRMVGLFRTYIYG</sequence>
<evidence type="ECO:0000256" key="10">
    <source>
        <dbReference type="ARBA" id="ARBA00023204"/>
    </source>
</evidence>
<comment type="catalytic activity">
    <reaction evidence="12">
        <text>Hydrolysis of Ala-|-Gly bond in repressor LexA.</text>
        <dbReference type="EC" id="3.4.21.88"/>
    </reaction>
</comment>
<dbReference type="GO" id="GO:0004252">
    <property type="term" value="F:serine-type endopeptidase activity"/>
    <property type="evidence" value="ECO:0007669"/>
    <property type="project" value="UniProtKB-UniRule"/>
</dbReference>
<feature type="domain" description="Peptidase S24/S26A/S26B/S26C" evidence="14">
    <location>
        <begin position="88"/>
        <end position="202"/>
    </location>
</feature>
<keyword evidence="5 12" id="KW-0378">Hydrolase</keyword>
<evidence type="ECO:0000256" key="3">
    <source>
        <dbReference type="ARBA" id="ARBA00022705"/>
    </source>
</evidence>
<dbReference type="InterPro" id="IPR036390">
    <property type="entry name" value="WH_DNA-bd_sf"/>
</dbReference>
<dbReference type="Pfam" id="PF01726">
    <property type="entry name" value="LexA_DNA_bind"/>
    <property type="match status" value="1"/>
</dbReference>
<keyword evidence="4 12" id="KW-0227">DNA damage</keyword>
<keyword evidence="8 12" id="KW-0238">DNA-binding</keyword>
<dbReference type="InterPro" id="IPR039418">
    <property type="entry name" value="LexA-like"/>
</dbReference>
<evidence type="ECO:0000256" key="8">
    <source>
        <dbReference type="ARBA" id="ARBA00023125"/>
    </source>
</evidence>
<gene>
    <name evidence="12" type="primary">lexA</name>
    <name evidence="16" type="ORF">HELGO_WM21098</name>
</gene>
<dbReference type="HAMAP" id="MF_00015">
    <property type="entry name" value="LexA"/>
    <property type="match status" value="1"/>
</dbReference>
<accession>A0A6S6UJF9</accession>
<protein>
    <recommendedName>
        <fullName evidence="12">LexA repressor</fullName>
        <ecNumber evidence="12">3.4.21.88</ecNumber>
    </recommendedName>
</protein>
<dbReference type="GO" id="GO:0045892">
    <property type="term" value="P:negative regulation of DNA-templated transcription"/>
    <property type="evidence" value="ECO:0007669"/>
    <property type="project" value="UniProtKB-UniRule"/>
</dbReference>
<organism evidence="16">
    <name type="scientific">uncultured Thiotrichaceae bacterium</name>
    <dbReference type="NCBI Taxonomy" id="298394"/>
    <lineage>
        <taxon>Bacteria</taxon>
        <taxon>Pseudomonadati</taxon>
        <taxon>Pseudomonadota</taxon>
        <taxon>Gammaproteobacteria</taxon>
        <taxon>Thiotrichales</taxon>
        <taxon>Thiotrichaceae</taxon>
        <taxon>environmental samples</taxon>
    </lineage>
</organism>
<evidence type="ECO:0000256" key="4">
    <source>
        <dbReference type="ARBA" id="ARBA00022763"/>
    </source>
</evidence>
<evidence type="ECO:0000256" key="12">
    <source>
        <dbReference type="HAMAP-Rule" id="MF_00015"/>
    </source>
</evidence>
<evidence type="ECO:0000256" key="1">
    <source>
        <dbReference type="ARBA" id="ARBA00007484"/>
    </source>
</evidence>
<keyword evidence="16" id="KW-0645">Protease</keyword>
<dbReference type="GO" id="GO:0009432">
    <property type="term" value="P:SOS response"/>
    <property type="evidence" value="ECO:0007669"/>
    <property type="project" value="UniProtKB-UniRule"/>
</dbReference>
<feature type="domain" description="LexA repressor DNA-binding" evidence="15">
    <location>
        <begin position="7"/>
        <end position="67"/>
    </location>
</feature>
<dbReference type="InterPro" id="IPR015927">
    <property type="entry name" value="Peptidase_S24_S26A/B/C"/>
</dbReference>
<dbReference type="GO" id="GO:0006260">
    <property type="term" value="P:DNA replication"/>
    <property type="evidence" value="ECO:0007669"/>
    <property type="project" value="UniProtKB-UniRule"/>
</dbReference>
<evidence type="ECO:0000256" key="9">
    <source>
        <dbReference type="ARBA" id="ARBA00023163"/>
    </source>
</evidence>
<dbReference type="AlphaFoldDB" id="A0A6S6UJF9"/>
<feature type="active site" description="For autocatalytic cleavage activity" evidence="12">
    <location>
        <position position="166"/>
    </location>
</feature>
<dbReference type="Gene3D" id="1.10.10.10">
    <property type="entry name" value="Winged helix-like DNA-binding domain superfamily/Winged helix DNA-binding domain"/>
    <property type="match status" value="1"/>
</dbReference>
<evidence type="ECO:0000256" key="11">
    <source>
        <dbReference type="ARBA" id="ARBA00023236"/>
    </source>
</evidence>
<keyword evidence="7 12" id="KW-0805">Transcription regulation</keyword>
<dbReference type="PRINTS" id="PR00726">
    <property type="entry name" value="LEXASERPTASE"/>
</dbReference>
<proteinExistence type="inferred from homology"/>
<dbReference type="SUPFAM" id="SSF46785">
    <property type="entry name" value="Winged helix' DNA-binding domain"/>
    <property type="match status" value="1"/>
</dbReference>